<protein>
    <submittedName>
        <fullName evidence="1">Sigma-70 region 2</fullName>
    </submittedName>
</protein>
<organism evidence="1 2">
    <name type="scientific">Chryseobacterium polytrichastri</name>
    <dbReference type="NCBI Taxonomy" id="1302687"/>
    <lineage>
        <taxon>Bacteria</taxon>
        <taxon>Pseudomonadati</taxon>
        <taxon>Bacteroidota</taxon>
        <taxon>Flavobacteriia</taxon>
        <taxon>Flavobacteriales</taxon>
        <taxon>Weeksellaceae</taxon>
        <taxon>Chryseobacterium group</taxon>
        <taxon>Chryseobacterium</taxon>
    </lineage>
</organism>
<dbReference type="GO" id="GO:0006352">
    <property type="term" value="P:DNA-templated transcription initiation"/>
    <property type="evidence" value="ECO:0007669"/>
    <property type="project" value="InterPro"/>
</dbReference>
<name>A0A1M6RKL0_9FLAO</name>
<proteinExistence type="predicted"/>
<reference evidence="2" key="1">
    <citation type="submission" date="2016-11" db="EMBL/GenBank/DDBJ databases">
        <authorList>
            <person name="Varghese N."/>
            <person name="Submissions S."/>
        </authorList>
    </citation>
    <scope>NUCLEOTIDE SEQUENCE [LARGE SCALE GENOMIC DNA]</scope>
    <source>
        <strain evidence="2">DSM 26899</strain>
    </source>
</reference>
<sequence>MIKKISNIELDTDLFLLIKDNKKAGLDKLYECYGCTLYGLAIRAGHSQEYAEEIVKLTFFKVWNHIDLFKNQNNSMCIWVIQNLILTIKEFLSSKNISYHFKTDNFPDFSFEWIE</sequence>
<accession>A0A1M6RKL0</accession>
<dbReference type="Proteomes" id="UP000184364">
    <property type="component" value="Unassembled WGS sequence"/>
</dbReference>
<gene>
    <name evidence="1" type="ORF">SAMN05444267_100322</name>
</gene>
<dbReference type="InterPro" id="IPR013325">
    <property type="entry name" value="RNA_pol_sigma_r2"/>
</dbReference>
<dbReference type="RefSeq" id="WP_073290584.1">
    <property type="nucleotide sequence ID" value="NZ_FRAV01000003.1"/>
</dbReference>
<keyword evidence="2" id="KW-1185">Reference proteome</keyword>
<dbReference type="SUPFAM" id="SSF88946">
    <property type="entry name" value="Sigma2 domain of RNA polymerase sigma factors"/>
    <property type="match status" value="1"/>
</dbReference>
<dbReference type="GO" id="GO:0003700">
    <property type="term" value="F:DNA-binding transcription factor activity"/>
    <property type="evidence" value="ECO:0007669"/>
    <property type="project" value="InterPro"/>
</dbReference>
<dbReference type="STRING" id="1302687.SAMN05444267_100322"/>
<evidence type="ECO:0000313" key="1">
    <source>
        <dbReference type="EMBL" id="SHK32969.1"/>
    </source>
</evidence>
<dbReference type="EMBL" id="FRAV01000003">
    <property type="protein sequence ID" value="SHK32969.1"/>
    <property type="molecule type" value="Genomic_DNA"/>
</dbReference>
<dbReference type="AlphaFoldDB" id="A0A1M6RKL0"/>
<dbReference type="Gene3D" id="1.10.1740.10">
    <property type="match status" value="1"/>
</dbReference>
<evidence type="ECO:0000313" key="2">
    <source>
        <dbReference type="Proteomes" id="UP000184364"/>
    </source>
</evidence>
<dbReference type="OrthoDB" id="1257800at2"/>